<comment type="subcellular location">
    <subcellularLocation>
        <location evidence="8">Cytoplasm</location>
    </subcellularLocation>
</comment>
<dbReference type="Proteomes" id="UP000064967">
    <property type="component" value="Chromosome"/>
</dbReference>
<evidence type="ECO:0000256" key="2">
    <source>
        <dbReference type="ARBA" id="ARBA00009256"/>
    </source>
</evidence>
<evidence type="ECO:0000256" key="7">
    <source>
        <dbReference type="ARBA" id="ARBA00048258"/>
    </source>
</evidence>
<comment type="miscellaneous">
    <text evidence="8">The reaction proceeds by a bi uni uni bi ping pong mechanism.</text>
</comment>
<evidence type="ECO:0000256" key="1">
    <source>
        <dbReference type="ARBA" id="ARBA00004990"/>
    </source>
</evidence>
<dbReference type="PANTHER" id="PTHR21299">
    <property type="entry name" value="CYTIDYLATE KINASE/PANTOATE-BETA-ALANINE LIGASE"/>
    <property type="match status" value="1"/>
</dbReference>
<dbReference type="GO" id="GO:0015940">
    <property type="term" value="P:pantothenate biosynthetic process"/>
    <property type="evidence" value="ECO:0007669"/>
    <property type="project" value="UniProtKB-UniRule"/>
</dbReference>
<dbReference type="InterPro" id="IPR003721">
    <property type="entry name" value="Pantoate_ligase"/>
</dbReference>
<feature type="binding site" evidence="8">
    <location>
        <position position="69"/>
    </location>
    <ligand>
        <name>beta-alanine</name>
        <dbReference type="ChEBI" id="CHEBI:57966"/>
    </ligand>
</feature>
<evidence type="ECO:0000256" key="5">
    <source>
        <dbReference type="ARBA" id="ARBA00022741"/>
    </source>
</evidence>
<dbReference type="PANTHER" id="PTHR21299:SF1">
    <property type="entry name" value="PANTOATE--BETA-ALANINE LIGASE"/>
    <property type="match status" value="1"/>
</dbReference>
<dbReference type="SUPFAM" id="SSF52374">
    <property type="entry name" value="Nucleotidylyl transferase"/>
    <property type="match status" value="1"/>
</dbReference>
<evidence type="ECO:0000256" key="4">
    <source>
        <dbReference type="ARBA" id="ARBA00022655"/>
    </source>
</evidence>
<feature type="binding site" evidence="8">
    <location>
        <begin position="38"/>
        <end position="45"/>
    </location>
    <ligand>
        <name>ATP</name>
        <dbReference type="ChEBI" id="CHEBI:30616"/>
    </ligand>
</feature>
<feature type="binding site" evidence="8">
    <location>
        <position position="182"/>
    </location>
    <ligand>
        <name>ATP</name>
        <dbReference type="ChEBI" id="CHEBI:30616"/>
    </ligand>
</feature>
<keyword evidence="6 8" id="KW-0067">ATP-binding</keyword>
<proteinExistence type="inferred from homology"/>
<evidence type="ECO:0000256" key="3">
    <source>
        <dbReference type="ARBA" id="ARBA00022598"/>
    </source>
</evidence>
<accession>A0A0K1Q5C8</accession>
<feature type="active site" description="Proton donor" evidence="8">
    <location>
        <position position="45"/>
    </location>
</feature>
<comment type="pathway">
    <text evidence="1 8">Cofactor biosynthesis; (R)-pantothenate biosynthesis; (R)-pantothenate from (R)-pantoate and beta-alanine: step 1/1.</text>
</comment>
<dbReference type="HAMAP" id="MF_00158">
    <property type="entry name" value="PanC"/>
    <property type="match status" value="1"/>
</dbReference>
<dbReference type="UniPathway" id="UPA00028">
    <property type="reaction ID" value="UER00005"/>
</dbReference>
<dbReference type="PATRIC" id="fig|1391654.3.peg.7712"/>
<keyword evidence="10" id="KW-1185">Reference proteome</keyword>
<feature type="binding site" evidence="8">
    <location>
        <position position="69"/>
    </location>
    <ligand>
        <name>(R)-pantoate</name>
        <dbReference type="ChEBI" id="CHEBI:15980"/>
    </ligand>
</feature>
<comment type="similarity">
    <text evidence="2 8">Belongs to the pantothenate synthetase family.</text>
</comment>
<dbReference type="AlphaFoldDB" id="A0A0K1Q5C8"/>
<dbReference type="Pfam" id="PF02569">
    <property type="entry name" value="Pantoate_ligase"/>
    <property type="match status" value="1"/>
</dbReference>
<protein>
    <recommendedName>
        <fullName evidence="8">Pantothenate synthetase</fullName>
        <shortName evidence="8">PS</shortName>
        <ecNumber evidence="8">6.3.2.1</ecNumber>
    </recommendedName>
    <alternativeName>
        <fullName evidence="8">Pantoate--beta-alanine ligase</fullName>
    </alternativeName>
    <alternativeName>
        <fullName evidence="8">Pantoate-activating enzyme</fullName>
    </alternativeName>
</protein>
<feature type="binding site" evidence="8">
    <location>
        <position position="159"/>
    </location>
    <ligand>
        <name>(R)-pantoate</name>
        <dbReference type="ChEBI" id="CHEBI:15980"/>
    </ligand>
</feature>
<dbReference type="GO" id="GO:0004592">
    <property type="term" value="F:pantoate-beta-alanine ligase activity"/>
    <property type="evidence" value="ECO:0007669"/>
    <property type="project" value="UniProtKB-UniRule"/>
</dbReference>
<dbReference type="Gene3D" id="3.30.1300.10">
    <property type="entry name" value="Pantoate-beta-alanine ligase, C-terminal domain"/>
    <property type="match status" value="1"/>
</dbReference>
<organism evidence="9 10">
    <name type="scientific">Labilithrix luteola</name>
    <dbReference type="NCBI Taxonomy" id="1391654"/>
    <lineage>
        <taxon>Bacteria</taxon>
        <taxon>Pseudomonadati</taxon>
        <taxon>Myxococcota</taxon>
        <taxon>Polyangia</taxon>
        <taxon>Polyangiales</taxon>
        <taxon>Labilitrichaceae</taxon>
        <taxon>Labilithrix</taxon>
    </lineage>
</organism>
<feature type="binding site" evidence="8">
    <location>
        <begin position="190"/>
        <end position="193"/>
    </location>
    <ligand>
        <name>ATP</name>
        <dbReference type="ChEBI" id="CHEBI:30616"/>
    </ligand>
</feature>
<feature type="binding site" evidence="8">
    <location>
        <begin position="153"/>
        <end position="156"/>
    </location>
    <ligand>
        <name>ATP</name>
        <dbReference type="ChEBI" id="CHEBI:30616"/>
    </ligand>
</feature>
<name>A0A0K1Q5C8_9BACT</name>
<keyword evidence="4 8" id="KW-0566">Pantothenate biosynthesis</keyword>
<dbReference type="InterPro" id="IPR014729">
    <property type="entry name" value="Rossmann-like_a/b/a_fold"/>
</dbReference>
<evidence type="ECO:0000313" key="10">
    <source>
        <dbReference type="Proteomes" id="UP000064967"/>
    </source>
</evidence>
<reference evidence="9 10" key="1">
    <citation type="submission" date="2015-08" db="EMBL/GenBank/DDBJ databases">
        <authorList>
            <person name="Babu N.S."/>
            <person name="Beckwith C.J."/>
            <person name="Beseler K.G."/>
            <person name="Brison A."/>
            <person name="Carone J.V."/>
            <person name="Caskin T.P."/>
            <person name="Diamond M."/>
            <person name="Durham M.E."/>
            <person name="Foxe J.M."/>
            <person name="Go M."/>
            <person name="Henderson B.A."/>
            <person name="Jones I.B."/>
            <person name="McGettigan J.A."/>
            <person name="Micheletti S.J."/>
            <person name="Nasrallah M.E."/>
            <person name="Ortiz D."/>
            <person name="Piller C.R."/>
            <person name="Privatt S.R."/>
            <person name="Schneider S.L."/>
            <person name="Sharp S."/>
            <person name="Smith T.C."/>
            <person name="Stanton J.D."/>
            <person name="Ullery H.E."/>
            <person name="Wilson R.J."/>
            <person name="Serrano M.G."/>
            <person name="Buck G."/>
            <person name="Lee V."/>
            <person name="Wang Y."/>
            <person name="Carvalho R."/>
            <person name="Voegtly L."/>
            <person name="Shi R."/>
            <person name="Duckworth R."/>
            <person name="Johnson A."/>
            <person name="Loviza R."/>
            <person name="Walstead R."/>
            <person name="Shah Z."/>
            <person name="Kiflezghi M."/>
            <person name="Wade K."/>
            <person name="Ball S.L."/>
            <person name="Bradley K.W."/>
            <person name="Asai D.J."/>
            <person name="Bowman C.A."/>
            <person name="Russell D.A."/>
            <person name="Pope W.H."/>
            <person name="Jacobs-Sera D."/>
            <person name="Hendrix R.W."/>
            <person name="Hatfull G.F."/>
        </authorList>
    </citation>
    <scope>NUCLEOTIDE SEQUENCE [LARGE SCALE GENOMIC DNA]</scope>
    <source>
        <strain evidence="9 10">DSM 27648</strain>
    </source>
</reference>
<dbReference type="Gene3D" id="3.40.50.620">
    <property type="entry name" value="HUPs"/>
    <property type="match status" value="1"/>
</dbReference>
<dbReference type="NCBIfam" id="TIGR00018">
    <property type="entry name" value="panC"/>
    <property type="match status" value="1"/>
</dbReference>
<comment type="function">
    <text evidence="8">Catalyzes the condensation of pantoate with beta-alanine in an ATP-dependent reaction via a pantoyl-adenylate intermediate.</text>
</comment>
<evidence type="ECO:0000313" key="9">
    <source>
        <dbReference type="EMBL" id="AKV00938.1"/>
    </source>
</evidence>
<keyword evidence="3 8" id="KW-0436">Ligase</keyword>
<evidence type="ECO:0000256" key="6">
    <source>
        <dbReference type="ARBA" id="ARBA00022840"/>
    </source>
</evidence>
<dbReference type="EC" id="6.3.2.1" evidence="8"/>
<dbReference type="KEGG" id="llu:AKJ09_07601"/>
<dbReference type="STRING" id="1391654.AKJ09_07601"/>
<sequence length="299" mass="31876">MDPKKARRAVVVTTPAEARAACDEARKRGLRVGLVPTMGALHEGHLALTRLARQKADFVVCSIFVNPTQFGPNEDFDRYPRDLEGDVTKLTEVDLVFAPSVQAMYPPGDETRVRVGALAEHLCGPHRPGHFEGVATVVTKLFGVVGPCTAVFGKKDYQQLAVLRRVVTDLFLPVDVVGHPILREPDGLAMSSRNAYLSPEERAKALSLSHGLAAAARAFEAGERRAGTLRELAYAPVAAVATSIDYVTVADADALVPFADGASVGARATLAIACRVGKTRLIDNVVLGEDLASSIIPAF</sequence>
<dbReference type="InterPro" id="IPR042176">
    <property type="entry name" value="Pantoate_ligase_C"/>
</dbReference>
<evidence type="ECO:0000256" key="8">
    <source>
        <dbReference type="HAMAP-Rule" id="MF_00158"/>
    </source>
</evidence>
<keyword evidence="8" id="KW-0963">Cytoplasm</keyword>
<dbReference type="GO" id="GO:0005524">
    <property type="term" value="F:ATP binding"/>
    <property type="evidence" value="ECO:0007669"/>
    <property type="project" value="UniProtKB-KW"/>
</dbReference>
<dbReference type="EMBL" id="CP012333">
    <property type="protein sequence ID" value="AKV00938.1"/>
    <property type="molecule type" value="Genomic_DNA"/>
</dbReference>
<dbReference type="CDD" id="cd00560">
    <property type="entry name" value="PanC"/>
    <property type="match status" value="1"/>
</dbReference>
<dbReference type="GO" id="GO:0005829">
    <property type="term" value="C:cytosol"/>
    <property type="evidence" value="ECO:0007669"/>
    <property type="project" value="TreeGrafter"/>
</dbReference>
<gene>
    <name evidence="8" type="primary">panC</name>
    <name evidence="9" type="ORF">AKJ09_07601</name>
</gene>
<keyword evidence="5 8" id="KW-0547">Nucleotide-binding</keyword>
<comment type="catalytic activity">
    <reaction evidence="7 8">
        <text>(R)-pantoate + beta-alanine + ATP = (R)-pantothenate + AMP + diphosphate + H(+)</text>
        <dbReference type="Rhea" id="RHEA:10912"/>
        <dbReference type="ChEBI" id="CHEBI:15378"/>
        <dbReference type="ChEBI" id="CHEBI:15980"/>
        <dbReference type="ChEBI" id="CHEBI:29032"/>
        <dbReference type="ChEBI" id="CHEBI:30616"/>
        <dbReference type="ChEBI" id="CHEBI:33019"/>
        <dbReference type="ChEBI" id="CHEBI:57966"/>
        <dbReference type="ChEBI" id="CHEBI:456215"/>
        <dbReference type="EC" id="6.3.2.1"/>
    </reaction>
</comment>
<comment type="subunit">
    <text evidence="8">Homodimer.</text>
</comment>